<protein>
    <submittedName>
        <fullName evidence="7">Putative multicopper oxidases</fullName>
    </submittedName>
</protein>
<evidence type="ECO:0000256" key="4">
    <source>
        <dbReference type="SAM" id="SignalP"/>
    </source>
</evidence>
<dbReference type="Pfam" id="PF07732">
    <property type="entry name" value="Cu-oxidase_3"/>
    <property type="match status" value="1"/>
</dbReference>
<feature type="chain" id="PRO_5013284538" evidence="4">
    <location>
        <begin position="22"/>
        <end position="666"/>
    </location>
</feature>
<name>A0A286P3F6_9GAMM</name>
<dbReference type="InterPro" id="IPR033138">
    <property type="entry name" value="Cu_oxidase_CS"/>
</dbReference>
<evidence type="ECO:0000256" key="3">
    <source>
        <dbReference type="SAM" id="MobiDB-lite"/>
    </source>
</evidence>
<organism evidence="7 8">
    <name type="scientific">Methylocaldum marinum</name>
    <dbReference type="NCBI Taxonomy" id="1432792"/>
    <lineage>
        <taxon>Bacteria</taxon>
        <taxon>Pseudomonadati</taxon>
        <taxon>Pseudomonadota</taxon>
        <taxon>Gammaproteobacteria</taxon>
        <taxon>Methylococcales</taxon>
        <taxon>Methylococcaceae</taxon>
        <taxon>Methylocaldum</taxon>
    </lineage>
</organism>
<keyword evidence="1" id="KW-0479">Metal-binding</keyword>
<evidence type="ECO:0000259" key="5">
    <source>
        <dbReference type="Pfam" id="PF07731"/>
    </source>
</evidence>
<dbReference type="InterPro" id="IPR045087">
    <property type="entry name" value="Cu-oxidase_fam"/>
</dbReference>
<dbReference type="InterPro" id="IPR011706">
    <property type="entry name" value="Cu-oxidase_C"/>
</dbReference>
<dbReference type="SUPFAM" id="SSF49503">
    <property type="entry name" value="Cupredoxins"/>
    <property type="match status" value="3"/>
</dbReference>
<dbReference type="KEGG" id="mmai:sS8_0210"/>
<dbReference type="Pfam" id="PF07731">
    <property type="entry name" value="Cu-oxidase_2"/>
    <property type="match status" value="1"/>
</dbReference>
<dbReference type="EMBL" id="AP017928">
    <property type="protein sequence ID" value="BBA32178.1"/>
    <property type="molecule type" value="Genomic_DNA"/>
</dbReference>
<dbReference type="PROSITE" id="PS00079">
    <property type="entry name" value="MULTICOPPER_OXIDASE1"/>
    <property type="match status" value="1"/>
</dbReference>
<keyword evidence="2" id="KW-0560">Oxidoreductase</keyword>
<dbReference type="GO" id="GO:0005507">
    <property type="term" value="F:copper ion binding"/>
    <property type="evidence" value="ECO:0007669"/>
    <property type="project" value="InterPro"/>
</dbReference>
<feature type="signal peptide" evidence="4">
    <location>
        <begin position="1"/>
        <end position="21"/>
    </location>
</feature>
<feature type="region of interest" description="Disordered" evidence="3">
    <location>
        <begin position="36"/>
        <end position="56"/>
    </location>
</feature>
<evidence type="ECO:0000313" key="7">
    <source>
        <dbReference type="EMBL" id="BBA32178.1"/>
    </source>
</evidence>
<dbReference type="CDD" id="cd13853">
    <property type="entry name" value="CuRO_1_Tth-MCO_like"/>
    <property type="match status" value="1"/>
</dbReference>
<dbReference type="CDD" id="cd13900">
    <property type="entry name" value="CuRO_3_Tth-MCO_like"/>
    <property type="match status" value="1"/>
</dbReference>
<proteinExistence type="predicted"/>
<feature type="compositionally biased region" description="Pro residues" evidence="3">
    <location>
        <begin position="39"/>
        <end position="53"/>
    </location>
</feature>
<evidence type="ECO:0000259" key="6">
    <source>
        <dbReference type="Pfam" id="PF07732"/>
    </source>
</evidence>
<dbReference type="InterPro" id="IPR008972">
    <property type="entry name" value="Cupredoxin"/>
</dbReference>
<sequence>MAVALAAMTPLALWSASPARAAVEERVVEDPPRLELRKGPPPRMTLMPRPTPGPRVGMERELDLNIVYTDSQLYNPATGKYDKVRLRSYVGTDTNPNRPFVAPTIEVTPGDTVRITLNNKLPADPSCPSPDGDVNTPHCLNSTNLHGHGLWISPTGNSDNVLLTINPGVSFQYEYNLPPDHPAGTYWYHSHLHGSTALQVSSGMAGALIVRGDRLPSDTANGDIDTLLKNPNGQPLRERVLVLQQIQYACLDENGNVLKDGNGQIVWNCPDGKAGIHGVESYDQFGPGSWPLSGRYTSINGAVLPTFKARAGEIERWRMIHAGVRDTISLQFRRLKADAPRVPKLRAAEVDRFIGDNCVGDPVPFHVIAEDGLTRAAAWQTPVTVLQPGYRSDALVVFPEAGPYCVIDTSAPAEASVSQSAESRQLLGVVVAGPGRKVQDVHAHLTKQLVAAAQRAMPVAIRSKVVSDLKDGLKLTRFTPHPDIADSEVNGKQELAFYIDLSKTPFLFEVSNDLGSPPDFKPYDPNRIDRNLTLGSVDEWTLQSHLVSHPFHIHVNPFQIVKILDPNGKDVSWPGAVDDAGGTVDPQYRGLKGVWKDTLWVKSLIAPGAPPQSGIYTLVVRTRYQRYIGEFVLHCHILDHEDRGMMQNVAIGIPDGKGGTAVVAHH</sequence>
<evidence type="ECO:0000256" key="1">
    <source>
        <dbReference type="ARBA" id="ARBA00022723"/>
    </source>
</evidence>
<dbReference type="InterPro" id="IPR011707">
    <property type="entry name" value="Cu-oxidase-like_N"/>
</dbReference>
<dbReference type="InterPro" id="IPR002355">
    <property type="entry name" value="Cu_oxidase_Cu_BS"/>
</dbReference>
<evidence type="ECO:0000313" key="8">
    <source>
        <dbReference type="Proteomes" id="UP000266313"/>
    </source>
</evidence>
<reference evidence="7 8" key="1">
    <citation type="submission" date="2016-12" db="EMBL/GenBank/DDBJ databases">
        <title>Genome sequencing of Methylocaldum marinum.</title>
        <authorList>
            <person name="Takeuchi M."/>
            <person name="Kamagata Y."/>
            <person name="Hiraoka S."/>
            <person name="Oshima K."/>
            <person name="Hattori M."/>
            <person name="Iwasaki W."/>
        </authorList>
    </citation>
    <scope>NUCLEOTIDE SEQUENCE [LARGE SCALE GENOMIC DNA]</scope>
    <source>
        <strain evidence="7 8">S8</strain>
    </source>
</reference>
<keyword evidence="8" id="KW-1185">Reference proteome</keyword>
<evidence type="ECO:0000256" key="2">
    <source>
        <dbReference type="ARBA" id="ARBA00023002"/>
    </source>
</evidence>
<dbReference type="AlphaFoldDB" id="A0A286P3F6"/>
<dbReference type="PANTHER" id="PTHR11709">
    <property type="entry name" value="MULTI-COPPER OXIDASE"/>
    <property type="match status" value="1"/>
</dbReference>
<keyword evidence="4" id="KW-0732">Signal</keyword>
<gene>
    <name evidence="7" type="ORF">sS8_0210</name>
</gene>
<dbReference type="Proteomes" id="UP000266313">
    <property type="component" value="Chromosome"/>
</dbReference>
<feature type="domain" description="Plastocyanin-like" evidence="6">
    <location>
        <begin position="141"/>
        <end position="212"/>
    </location>
</feature>
<dbReference type="Gene3D" id="2.60.40.420">
    <property type="entry name" value="Cupredoxins - blue copper proteins"/>
    <property type="match status" value="3"/>
</dbReference>
<dbReference type="GO" id="GO:0016491">
    <property type="term" value="F:oxidoreductase activity"/>
    <property type="evidence" value="ECO:0007669"/>
    <property type="project" value="UniProtKB-KW"/>
</dbReference>
<feature type="domain" description="Plastocyanin-like" evidence="5">
    <location>
        <begin position="519"/>
        <end position="651"/>
    </location>
</feature>
<dbReference type="PROSITE" id="PS00080">
    <property type="entry name" value="MULTICOPPER_OXIDASE2"/>
    <property type="match status" value="1"/>
</dbReference>
<dbReference type="PANTHER" id="PTHR11709:SF2">
    <property type="entry name" value="MULTICOPPER OXIDASE LPR1"/>
    <property type="match status" value="1"/>
</dbReference>
<accession>A0A286P3F6</accession>